<comment type="caution">
    <text evidence="2">The sequence shown here is derived from an EMBL/GenBank/DDBJ whole genome shotgun (WGS) entry which is preliminary data.</text>
</comment>
<keyword evidence="3" id="KW-1185">Reference proteome</keyword>
<dbReference type="Gene3D" id="3.20.20.80">
    <property type="entry name" value="Glycosidases"/>
    <property type="match status" value="2"/>
</dbReference>
<feature type="non-terminal residue" evidence="2">
    <location>
        <position position="1"/>
    </location>
</feature>
<dbReference type="Proteomes" id="UP001196413">
    <property type="component" value="Unassembled WGS sequence"/>
</dbReference>
<feature type="chain" id="PRO_5042131482" description="Lysozyme" evidence="1">
    <location>
        <begin position="16"/>
        <end position="241"/>
    </location>
</feature>
<dbReference type="GO" id="GO:0045087">
    <property type="term" value="P:innate immune response"/>
    <property type="evidence" value="ECO:0007669"/>
    <property type="project" value="TreeGrafter"/>
</dbReference>
<gene>
    <name evidence="2" type="ORF">KIN20_010247</name>
</gene>
<proteinExistence type="predicted"/>
<dbReference type="InterPro" id="IPR017853">
    <property type="entry name" value="GH"/>
</dbReference>
<protein>
    <recommendedName>
        <fullName evidence="4">Lysozyme</fullName>
    </recommendedName>
</protein>
<reference evidence="2" key="1">
    <citation type="submission" date="2021-06" db="EMBL/GenBank/DDBJ databases">
        <title>Parelaphostrongylus tenuis whole genome reference sequence.</title>
        <authorList>
            <person name="Garwood T.J."/>
            <person name="Larsen P.A."/>
            <person name="Fountain-Jones N.M."/>
            <person name="Garbe J.R."/>
            <person name="Macchietto M.G."/>
            <person name="Kania S.A."/>
            <person name="Gerhold R.W."/>
            <person name="Richards J.E."/>
            <person name="Wolf T.M."/>
        </authorList>
    </citation>
    <scope>NUCLEOTIDE SEQUENCE</scope>
    <source>
        <strain evidence="2">MNPRO001-30</strain>
        <tissue evidence="2">Meninges</tissue>
    </source>
</reference>
<dbReference type="InterPro" id="IPR051595">
    <property type="entry name" value="GH25_Enzymes"/>
</dbReference>
<dbReference type="PANTHER" id="PTHR23208">
    <property type="entry name" value="LYSOZYME PROTEIN"/>
    <property type="match status" value="1"/>
</dbReference>
<sequence length="241" mass="26192">MKSLIFAFVLGCSCTVIPLQEQENAPSAGKMGGLSFALDLSQSVSVSSFACIREYGYTLVFLRCYSPDGEGQVDIAAVSNIHNAYSVGLGTEVYMRPQPNSGKTGAQQLDEAYNYLTISGIRIVTVWIQEYGLRVGIYTNYYDWSQITNGAVLGNTMLWYWNVYGSGVPGESQPTFKDFHSFAGWSAPAVKQFAQVEYVCGVSVNRDVYPTSSLTTPAGVAEFAKTKQIVVGVLGLRNTTS</sequence>
<dbReference type="SUPFAM" id="SSF51445">
    <property type="entry name" value="(Trans)glycosidases"/>
    <property type="match status" value="1"/>
</dbReference>
<organism evidence="2 3">
    <name type="scientific">Parelaphostrongylus tenuis</name>
    <name type="common">Meningeal worm</name>
    <dbReference type="NCBI Taxonomy" id="148309"/>
    <lineage>
        <taxon>Eukaryota</taxon>
        <taxon>Metazoa</taxon>
        <taxon>Ecdysozoa</taxon>
        <taxon>Nematoda</taxon>
        <taxon>Chromadorea</taxon>
        <taxon>Rhabditida</taxon>
        <taxon>Rhabditina</taxon>
        <taxon>Rhabditomorpha</taxon>
        <taxon>Strongyloidea</taxon>
        <taxon>Metastrongylidae</taxon>
        <taxon>Parelaphostrongylus</taxon>
    </lineage>
</organism>
<name>A0AAD5QK64_PARTN</name>
<dbReference type="PANTHER" id="PTHR23208:SF36">
    <property type="entry name" value="LYSOZYME-RELATED"/>
    <property type="match status" value="1"/>
</dbReference>
<evidence type="ECO:0000313" key="2">
    <source>
        <dbReference type="EMBL" id="KAJ1353592.1"/>
    </source>
</evidence>
<dbReference type="EMBL" id="JAHQIW010001769">
    <property type="protein sequence ID" value="KAJ1353592.1"/>
    <property type="molecule type" value="Genomic_DNA"/>
</dbReference>
<dbReference type="GO" id="GO:0007165">
    <property type="term" value="P:signal transduction"/>
    <property type="evidence" value="ECO:0007669"/>
    <property type="project" value="TreeGrafter"/>
</dbReference>
<evidence type="ECO:0008006" key="4">
    <source>
        <dbReference type="Google" id="ProtNLM"/>
    </source>
</evidence>
<keyword evidence="1" id="KW-0732">Signal</keyword>
<feature type="signal peptide" evidence="1">
    <location>
        <begin position="1"/>
        <end position="15"/>
    </location>
</feature>
<evidence type="ECO:0000313" key="3">
    <source>
        <dbReference type="Proteomes" id="UP001196413"/>
    </source>
</evidence>
<evidence type="ECO:0000256" key="1">
    <source>
        <dbReference type="SAM" id="SignalP"/>
    </source>
</evidence>
<accession>A0AAD5QK64</accession>
<dbReference type="AlphaFoldDB" id="A0AAD5QK64"/>